<comment type="caution">
    <text evidence="2">The sequence shown here is derived from an EMBL/GenBank/DDBJ whole genome shotgun (WGS) entry which is preliminary data.</text>
</comment>
<dbReference type="Proteomes" id="UP000077671">
    <property type="component" value="Unassembled WGS sequence"/>
</dbReference>
<gene>
    <name evidence="2" type="ORF">A4X03_0g8531</name>
</gene>
<name>A0A8T8SIK2_9BASI</name>
<feature type="compositionally biased region" description="Polar residues" evidence="1">
    <location>
        <begin position="181"/>
        <end position="190"/>
    </location>
</feature>
<accession>A0A8T8SIK2</accession>
<organism evidence="2 3">
    <name type="scientific">Tilletia caries</name>
    <name type="common">wheat bunt fungus</name>
    <dbReference type="NCBI Taxonomy" id="13290"/>
    <lineage>
        <taxon>Eukaryota</taxon>
        <taxon>Fungi</taxon>
        <taxon>Dikarya</taxon>
        <taxon>Basidiomycota</taxon>
        <taxon>Ustilaginomycotina</taxon>
        <taxon>Exobasidiomycetes</taxon>
        <taxon>Tilletiales</taxon>
        <taxon>Tilletiaceae</taxon>
        <taxon>Tilletia</taxon>
    </lineage>
</organism>
<feature type="compositionally biased region" description="Basic and acidic residues" evidence="1">
    <location>
        <begin position="507"/>
        <end position="533"/>
    </location>
</feature>
<sequence>MIDRGPLRTSPTGPGRMVSHSRSLSNSQPTAHERTPSRSSAFPATQPTAHERTSSSSRSGAPPNSQQSQHSGRTASAADYRALEERVAILEESTRSAARSEVAEAQDSEFAPSVRQRKELNQLSRNASGGPSAPPVAKVHDCKIYRHFRRLVHIGYGGVRGGRSIVKLPYPRRGAWPKHPPSQSISTTGAEQDGIAEDELTSGDQIRLDYARSYTDPVNQRQLRSTFRYMLAHRQRCGVPVDMSLEDLIAKCATTFNGWVIEYTRSLSSAGRQKKKVALKRSCHSARRKRKAGSRAKALRLHRYFFLSDGAKVAKTNQADEARRVRLGAVRADVEFTVQPCAMSDEEDEWEVIENGKAPVRPSNDSSDAEGDGLSDGGRPGRHVRRRVGIEWRSSCLISKLEELDKKRSRQPSKPILPPNRLRPLPQGFTLPSSVRRWMVARSWADANEDSCEHVSDNAGPFRGPYSVTTGAKDWGQDPDWTIYDRDEDDEGTESGGANHGENGTGGRRDGPLRRDEDSSDEGATRETQRLLDAETGWGGSGDEDEEEEDEDNVEEEDELFS</sequence>
<feature type="region of interest" description="Disordered" evidence="1">
    <location>
        <begin position="451"/>
        <end position="562"/>
    </location>
</feature>
<evidence type="ECO:0000313" key="3">
    <source>
        <dbReference type="Proteomes" id="UP000077671"/>
    </source>
</evidence>
<feature type="region of interest" description="Disordered" evidence="1">
    <location>
        <begin position="355"/>
        <end position="382"/>
    </location>
</feature>
<feature type="compositionally biased region" description="Gly residues" evidence="1">
    <location>
        <begin position="494"/>
        <end position="506"/>
    </location>
</feature>
<feature type="compositionally biased region" description="Acidic residues" evidence="1">
    <location>
        <begin position="542"/>
        <end position="562"/>
    </location>
</feature>
<reference evidence="2" key="1">
    <citation type="submission" date="2016-04" db="EMBL/GenBank/DDBJ databases">
        <authorList>
            <person name="Nguyen H.D."/>
            <person name="Kesanakurti P."/>
            <person name="Cullis J."/>
            <person name="Levesque C.A."/>
            <person name="Hambleton S."/>
        </authorList>
    </citation>
    <scope>NUCLEOTIDE SEQUENCE</scope>
    <source>
        <strain evidence="2">DAOMC 238032</strain>
    </source>
</reference>
<evidence type="ECO:0000313" key="2">
    <source>
        <dbReference type="EMBL" id="KAE8240412.1"/>
    </source>
</evidence>
<proteinExistence type="predicted"/>
<reference evidence="2" key="2">
    <citation type="journal article" date="2019" name="IMA Fungus">
        <title>Genome sequencing and comparison of five Tilletia species to identify candidate genes for the detection of regulated species infecting wheat.</title>
        <authorList>
            <person name="Nguyen H.D.T."/>
            <person name="Sultana T."/>
            <person name="Kesanakurti P."/>
            <person name="Hambleton S."/>
        </authorList>
    </citation>
    <scope>NUCLEOTIDE SEQUENCE</scope>
    <source>
        <strain evidence="2">DAOMC 238032</strain>
    </source>
</reference>
<dbReference type="AlphaFoldDB" id="A0A8T8SIK2"/>
<feature type="region of interest" description="Disordered" evidence="1">
    <location>
        <begin position="172"/>
        <end position="198"/>
    </location>
</feature>
<dbReference type="EMBL" id="LWDD02002641">
    <property type="protein sequence ID" value="KAE8240412.1"/>
    <property type="molecule type" value="Genomic_DNA"/>
</dbReference>
<feature type="compositionally biased region" description="Polar residues" evidence="1">
    <location>
        <begin position="20"/>
        <end position="30"/>
    </location>
</feature>
<feature type="region of interest" description="Disordered" evidence="1">
    <location>
        <begin position="1"/>
        <end position="77"/>
    </location>
</feature>
<protein>
    <submittedName>
        <fullName evidence="2">Uncharacterized protein</fullName>
    </submittedName>
</protein>
<feature type="compositionally biased region" description="Polar residues" evidence="1">
    <location>
        <begin position="37"/>
        <end position="48"/>
    </location>
</feature>
<feature type="region of interest" description="Disordered" evidence="1">
    <location>
        <begin position="403"/>
        <end position="429"/>
    </location>
</feature>
<feature type="region of interest" description="Disordered" evidence="1">
    <location>
        <begin position="95"/>
        <end position="116"/>
    </location>
</feature>
<feature type="compositionally biased region" description="Polar residues" evidence="1">
    <location>
        <begin position="62"/>
        <end position="74"/>
    </location>
</feature>
<evidence type="ECO:0000256" key="1">
    <source>
        <dbReference type="SAM" id="MobiDB-lite"/>
    </source>
</evidence>